<reference evidence="3 4" key="1">
    <citation type="submission" date="2020-05" db="EMBL/GenBank/DDBJ databases">
        <title>Identification and distribution of gene clusters putatively required for synthesis of sphingolipid metabolism inhibitors in phylogenetically diverse species of the filamentous fungus Fusarium.</title>
        <authorList>
            <person name="Kim H.-S."/>
            <person name="Busman M."/>
            <person name="Brown D.W."/>
            <person name="Divon H."/>
            <person name="Uhlig S."/>
            <person name="Proctor R.H."/>
        </authorList>
    </citation>
    <scope>NUCLEOTIDE SEQUENCE [LARGE SCALE GENOMIC DNA]</scope>
    <source>
        <strain evidence="3 4">NRRL 13617</strain>
    </source>
</reference>
<evidence type="ECO:0000256" key="1">
    <source>
        <dbReference type="SAM" id="Coils"/>
    </source>
</evidence>
<feature type="compositionally biased region" description="Basic and acidic residues" evidence="2">
    <location>
        <begin position="223"/>
        <end position="242"/>
    </location>
</feature>
<sequence>MSSIRIQNTTAVIEWVLDHTTRSLATPDPINSTIQFTLRLDAPTTKGQRGALFEVMVPVRFKDRGKHASIYLRLSPLFISSFGFTIKTEPSDDIKTTFSNAVTCLDLTLEKPIAFLAPRYVQMPVTAARQRSGAVLDALRELSRARRMRIYVSEEVITAAQLTLIQDVISQRILEPLSGPDTDISRMFGGLGGKPVDLSLPQTVPAPPTYDDAAALPPPAPPLERKRPRSDSDNDGDGDKGSSRLWTKVLQLESIITTYVEKPRAQVNVVVDQLRTENKQLRERVACLEDKVLTLQNKNEELERDVAILEEANKGRDEEEDTQLISISEDIESLASRVDWIERGKDDEAFTDKIKAVIFDELAARVAGG</sequence>
<name>A0A8H5MNR6_9HYPO</name>
<evidence type="ECO:0000313" key="3">
    <source>
        <dbReference type="EMBL" id="KAF5536826.1"/>
    </source>
</evidence>
<dbReference type="OrthoDB" id="3928699at2759"/>
<dbReference type="AlphaFoldDB" id="A0A8H5MNR6"/>
<gene>
    <name evidence="3" type="ORF">FPHYL_12878</name>
</gene>
<evidence type="ECO:0000256" key="2">
    <source>
        <dbReference type="SAM" id="MobiDB-lite"/>
    </source>
</evidence>
<protein>
    <submittedName>
        <fullName evidence="3">Uncharacterized protein</fullName>
    </submittedName>
</protein>
<feature type="region of interest" description="Disordered" evidence="2">
    <location>
        <begin position="198"/>
        <end position="243"/>
    </location>
</feature>
<keyword evidence="1" id="KW-0175">Coiled coil</keyword>
<proteinExistence type="predicted"/>
<comment type="caution">
    <text evidence="3">The sequence shown here is derived from an EMBL/GenBank/DDBJ whole genome shotgun (WGS) entry which is preliminary data.</text>
</comment>
<keyword evidence="4" id="KW-1185">Reference proteome</keyword>
<dbReference type="EMBL" id="JAAOAQ010000699">
    <property type="protein sequence ID" value="KAF5536826.1"/>
    <property type="molecule type" value="Genomic_DNA"/>
</dbReference>
<accession>A0A8H5MNR6</accession>
<dbReference type="Proteomes" id="UP000582016">
    <property type="component" value="Unassembled WGS sequence"/>
</dbReference>
<organism evidence="3 4">
    <name type="scientific">Fusarium phyllophilum</name>
    <dbReference type="NCBI Taxonomy" id="47803"/>
    <lineage>
        <taxon>Eukaryota</taxon>
        <taxon>Fungi</taxon>
        <taxon>Dikarya</taxon>
        <taxon>Ascomycota</taxon>
        <taxon>Pezizomycotina</taxon>
        <taxon>Sordariomycetes</taxon>
        <taxon>Hypocreomycetidae</taxon>
        <taxon>Hypocreales</taxon>
        <taxon>Nectriaceae</taxon>
        <taxon>Fusarium</taxon>
        <taxon>Fusarium fujikuroi species complex</taxon>
    </lineage>
</organism>
<feature type="coiled-coil region" evidence="1">
    <location>
        <begin position="264"/>
        <end position="319"/>
    </location>
</feature>
<evidence type="ECO:0000313" key="4">
    <source>
        <dbReference type="Proteomes" id="UP000582016"/>
    </source>
</evidence>